<organism evidence="1 2">
    <name type="scientific">Pseudolactococcus chungangensis CAU 28 = DSM 22330</name>
    <dbReference type="NCBI Taxonomy" id="1122154"/>
    <lineage>
        <taxon>Bacteria</taxon>
        <taxon>Bacillati</taxon>
        <taxon>Bacillota</taxon>
        <taxon>Bacilli</taxon>
        <taxon>Lactobacillales</taxon>
        <taxon>Streptococcaceae</taxon>
        <taxon>Pseudolactococcus</taxon>
    </lineage>
</organism>
<reference evidence="1 2" key="1">
    <citation type="submission" date="2014-12" db="EMBL/GenBank/DDBJ databases">
        <title>Draft genome sequences of 10 type strains of Lactococcus.</title>
        <authorList>
            <person name="Sun Z."/>
            <person name="Zhong Z."/>
            <person name="Liu W."/>
            <person name="Zhang W."/>
            <person name="Zhang H."/>
        </authorList>
    </citation>
    <scope>NUCLEOTIDE SEQUENCE [LARGE SCALE GENOMIC DNA]</scope>
    <source>
        <strain evidence="1 2">DSM 22330</strain>
    </source>
</reference>
<accession>A0ABX4I4M8</accession>
<name>A0ABX4I4M8_9LACT</name>
<evidence type="ECO:0000313" key="2">
    <source>
        <dbReference type="Proteomes" id="UP000218979"/>
    </source>
</evidence>
<sequence>MLQSVKKYAKMTLSIDENDFLKEMEKNFEKIFNRRSR</sequence>
<comment type="caution">
    <text evidence="1">The sequence shown here is derived from an EMBL/GenBank/DDBJ whole genome shotgun (WGS) entry which is preliminary data.</text>
</comment>
<evidence type="ECO:0000313" key="1">
    <source>
        <dbReference type="EMBL" id="PCS00500.1"/>
    </source>
</evidence>
<dbReference type="EMBL" id="JXJT01000028">
    <property type="protein sequence ID" value="PCS00500.1"/>
    <property type="molecule type" value="Genomic_DNA"/>
</dbReference>
<dbReference type="Proteomes" id="UP000218979">
    <property type="component" value="Unassembled WGS sequence"/>
</dbReference>
<keyword evidence="2" id="KW-1185">Reference proteome</keyword>
<proteinExistence type="predicted"/>
<protein>
    <submittedName>
        <fullName evidence="1">Uncharacterized protein</fullName>
    </submittedName>
</protein>
<gene>
    <name evidence="1" type="ORF">RR45_GL001225</name>
</gene>